<dbReference type="CDD" id="cd00077">
    <property type="entry name" value="HDc"/>
    <property type="match status" value="1"/>
</dbReference>
<evidence type="ECO:0000313" key="2">
    <source>
        <dbReference type="EMBL" id="KAF2171281.1"/>
    </source>
</evidence>
<organism evidence="2 3">
    <name type="scientific">Zasmidium cellare ATCC 36951</name>
    <dbReference type="NCBI Taxonomy" id="1080233"/>
    <lineage>
        <taxon>Eukaryota</taxon>
        <taxon>Fungi</taxon>
        <taxon>Dikarya</taxon>
        <taxon>Ascomycota</taxon>
        <taxon>Pezizomycotina</taxon>
        <taxon>Dothideomycetes</taxon>
        <taxon>Dothideomycetidae</taxon>
        <taxon>Mycosphaerellales</taxon>
        <taxon>Mycosphaerellaceae</taxon>
        <taxon>Zasmidium</taxon>
    </lineage>
</organism>
<evidence type="ECO:0000313" key="3">
    <source>
        <dbReference type="Proteomes" id="UP000799537"/>
    </source>
</evidence>
<dbReference type="PANTHER" id="PTHR35569">
    <property type="entry name" value="CYANAMIDE HYDRATASE DDI2-RELATED"/>
    <property type="match status" value="1"/>
</dbReference>
<dbReference type="NCBIfam" id="TIGR03401">
    <property type="entry name" value="cyanamide_fam"/>
    <property type="match status" value="1"/>
</dbReference>
<sequence>MPPPTTTPTLLAEQGLSPVPRSLTTLLTTRPNPQPSTPIPFSSLNPLPSTLLIDIITTYARTHLPRQTYSHSMRVYYFALAILSQHFPEWHSALSKETLLLTCLLHDIATTPEAMASTYLSFEFAGGYTALNLLAALHAPLVQRESVAETIIRHQDLGESGMVSRLTALVHFATVLDNVGLNAELVHRDTVQGVVEKWPREGWTGCFAGVVRAEVEGKGWANTTRIEGFAEMVEGNEVMREWD</sequence>
<protein>
    <recommendedName>
        <fullName evidence="1">HD domain-containing protein</fullName>
    </recommendedName>
</protein>
<dbReference type="PROSITE" id="PS51831">
    <property type="entry name" value="HD"/>
    <property type="match status" value="1"/>
</dbReference>
<keyword evidence="3" id="KW-1185">Reference proteome</keyword>
<dbReference type="OrthoDB" id="409121at2759"/>
<feature type="domain" description="HD" evidence="1">
    <location>
        <begin position="68"/>
        <end position="179"/>
    </location>
</feature>
<evidence type="ECO:0000259" key="1">
    <source>
        <dbReference type="PROSITE" id="PS51831"/>
    </source>
</evidence>
<dbReference type="Proteomes" id="UP000799537">
    <property type="component" value="Unassembled WGS sequence"/>
</dbReference>
<dbReference type="InterPro" id="IPR006674">
    <property type="entry name" value="HD_domain"/>
</dbReference>
<name>A0A6A6CVZ5_ZASCE</name>
<dbReference type="RefSeq" id="XP_033672170.1">
    <property type="nucleotide sequence ID" value="XM_033815689.1"/>
</dbReference>
<dbReference type="GeneID" id="54568961"/>
<dbReference type="PANTHER" id="PTHR35569:SF1">
    <property type="entry name" value="CYANAMIDE HYDRATASE DDI2-RELATED"/>
    <property type="match status" value="1"/>
</dbReference>
<reference evidence="2" key="1">
    <citation type="journal article" date="2020" name="Stud. Mycol.">
        <title>101 Dothideomycetes genomes: a test case for predicting lifestyles and emergence of pathogens.</title>
        <authorList>
            <person name="Haridas S."/>
            <person name="Albert R."/>
            <person name="Binder M."/>
            <person name="Bloem J."/>
            <person name="Labutti K."/>
            <person name="Salamov A."/>
            <person name="Andreopoulos B."/>
            <person name="Baker S."/>
            <person name="Barry K."/>
            <person name="Bills G."/>
            <person name="Bluhm B."/>
            <person name="Cannon C."/>
            <person name="Castanera R."/>
            <person name="Culley D."/>
            <person name="Daum C."/>
            <person name="Ezra D."/>
            <person name="Gonzalez J."/>
            <person name="Henrissat B."/>
            <person name="Kuo A."/>
            <person name="Liang C."/>
            <person name="Lipzen A."/>
            <person name="Lutzoni F."/>
            <person name="Magnuson J."/>
            <person name="Mondo S."/>
            <person name="Nolan M."/>
            <person name="Ohm R."/>
            <person name="Pangilinan J."/>
            <person name="Park H.-J."/>
            <person name="Ramirez L."/>
            <person name="Alfaro M."/>
            <person name="Sun H."/>
            <person name="Tritt A."/>
            <person name="Yoshinaga Y."/>
            <person name="Zwiers L.-H."/>
            <person name="Turgeon B."/>
            <person name="Goodwin S."/>
            <person name="Spatafora J."/>
            <person name="Crous P."/>
            <person name="Grigoriev I."/>
        </authorList>
    </citation>
    <scope>NUCLEOTIDE SEQUENCE</scope>
    <source>
        <strain evidence="2">ATCC 36951</strain>
    </source>
</reference>
<proteinExistence type="predicted"/>
<dbReference type="InterPro" id="IPR003607">
    <property type="entry name" value="HD/PDEase_dom"/>
</dbReference>
<dbReference type="AlphaFoldDB" id="A0A6A6CVZ5"/>
<dbReference type="SUPFAM" id="SSF109604">
    <property type="entry name" value="HD-domain/PDEase-like"/>
    <property type="match status" value="1"/>
</dbReference>
<accession>A0A6A6CVZ5</accession>
<gene>
    <name evidence="2" type="ORF">M409DRAFT_63628</name>
</gene>
<dbReference type="SMART" id="SM00471">
    <property type="entry name" value="HDc"/>
    <property type="match status" value="1"/>
</dbReference>
<dbReference type="EMBL" id="ML993583">
    <property type="protein sequence ID" value="KAF2171281.1"/>
    <property type="molecule type" value="Genomic_DNA"/>
</dbReference>
<dbReference type="Pfam" id="PF01966">
    <property type="entry name" value="HD"/>
    <property type="match status" value="1"/>
</dbReference>
<dbReference type="InterPro" id="IPR017771">
    <property type="entry name" value="Cyanamide_hydratase_HD"/>
</dbReference>
<dbReference type="Gene3D" id="1.10.3210.10">
    <property type="entry name" value="Hypothetical protein af1432"/>
    <property type="match status" value="1"/>
</dbReference>